<accession>A0A0L6VHV0</accession>
<evidence type="ECO:0008006" key="4">
    <source>
        <dbReference type="Google" id="ProtNLM"/>
    </source>
</evidence>
<dbReference type="Proteomes" id="UP000037035">
    <property type="component" value="Unassembled WGS sequence"/>
</dbReference>
<dbReference type="VEuPathDB" id="FungiDB:VP01_1576g1"/>
<evidence type="ECO:0000313" key="2">
    <source>
        <dbReference type="EMBL" id="KNZ60299.1"/>
    </source>
</evidence>
<comment type="caution">
    <text evidence="2">The sequence shown here is derived from an EMBL/GenBank/DDBJ whole genome shotgun (WGS) entry which is preliminary data.</text>
</comment>
<sequence>MADKKEKIINELTISEDPRWLDAARYEIEKCFDLDVWEAIKPFNGEKPLGCCWVLLMSLVNRHSYPTATFDISSAYLYCPIEEDVYRIYAILKMTGREKETRGNKQNKQSNHHTHSQKGTLNGNKSVEINKQREGKNIRRETVPQILQLAAGLRLDSRRMWFRRDLGIQLTLRSARSTRRCCGRSLRV</sequence>
<organism evidence="2 3">
    <name type="scientific">Puccinia sorghi</name>
    <dbReference type="NCBI Taxonomy" id="27349"/>
    <lineage>
        <taxon>Eukaryota</taxon>
        <taxon>Fungi</taxon>
        <taxon>Dikarya</taxon>
        <taxon>Basidiomycota</taxon>
        <taxon>Pucciniomycotina</taxon>
        <taxon>Pucciniomycetes</taxon>
        <taxon>Pucciniales</taxon>
        <taxon>Pucciniaceae</taxon>
        <taxon>Puccinia</taxon>
    </lineage>
</organism>
<feature type="region of interest" description="Disordered" evidence="1">
    <location>
        <begin position="99"/>
        <end position="134"/>
    </location>
</feature>
<dbReference type="EMBL" id="LAVV01006366">
    <property type="protein sequence ID" value="KNZ60299.1"/>
    <property type="molecule type" value="Genomic_DNA"/>
</dbReference>
<evidence type="ECO:0000313" key="3">
    <source>
        <dbReference type="Proteomes" id="UP000037035"/>
    </source>
</evidence>
<feature type="compositionally biased region" description="Polar residues" evidence="1">
    <location>
        <begin position="117"/>
        <end position="127"/>
    </location>
</feature>
<reference evidence="2 3" key="1">
    <citation type="submission" date="2015-08" db="EMBL/GenBank/DDBJ databases">
        <title>Next Generation Sequencing and Analysis of the Genome of Puccinia sorghi L Schw, the Causal Agent of Maize Common Rust.</title>
        <authorList>
            <person name="Rochi L."/>
            <person name="Burguener G."/>
            <person name="Darino M."/>
            <person name="Turjanski A."/>
            <person name="Kreff E."/>
            <person name="Dieguez M.J."/>
            <person name="Sacco F."/>
        </authorList>
    </citation>
    <scope>NUCLEOTIDE SEQUENCE [LARGE SCALE GENOMIC DNA]</scope>
    <source>
        <strain evidence="2 3">RO10H11247</strain>
    </source>
</reference>
<dbReference type="AlphaFoldDB" id="A0A0L6VHV0"/>
<evidence type="ECO:0000256" key="1">
    <source>
        <dbReference type="SAM" id="MobiDB-lite"/>
    </source>
</evidence>
<protein>
    <recommendedName>
        <fullName evidence="4">Reverse transcriptase Ty1/copia-type domain-containing protein</fullName>
    </recommendedName>
</protein>
<name>A0A0L6VHV0_9BASI</name>
<gene>
    <name evidence="2" type="ORF">VP01_1576g1</name>
</gene>
<proteinExistence type="predicted"/>
<keyword evidence="3" id="KW-1185">Reference proteome</keyword>